<dbReference type="SUPFAM" id="SSF51735">
    <property type="entry name" value="NAD(P)-binding Rossmann-fold domains"/>
    <property type="match status" value="1"/>
</dbReference>
<keyword evidence="3" id="KW-1185">Reference proteome</keyword>
<evidence type="ECO:0000313" key="2">
    <source>
        <dbReference type="EMBL" id="OOF57223.1"/>
    </source>
</evidence>
<dbReference type="PANTHER" id="PTHR43833:SF7">
    <property type="entry name" value="KTR SYSTEM POTASSIUM UPTAKE PROTEIN C"/>
    <property type="match status" value="1"/>
</dbReference>
<dbReference type="EMBL" id="MLHO01000023">
    <property type="protein sequence ID" value="OOF57223.1"/>
    <property type="molecule type" value="Genomic_DNA"/>
</dbReference>
<dbReference type="Gene3D" id="3.40.50.720">
    <property type="entry name" value="NAD(P)-binding Rossmann-like Domain"/>
    <property type="match status" value="1"/>
</dbReference>
<name>A0A1V3JKN1_9PAST</name>
<comment type="caution">
    <text evidence="2">The sequence shown here is derived from an EMBL/GenBank/DDBJ whole genome shotgun (WGS) entry which is preliminary data.</text>
</comment>
<dbReference type="GO" id="GO:0006813">
    <property type="term" value="P:potassium ion transport"/>
    <property type="evidence" value="ECO:0007669"/>
    <property type="project" value="InterPro"/>
</dbReference>
<evidence type="ECO:0000313" key="3">
    <source>
        <dbReference type="Proteomes" id="UP000188541"/>
    </source>
</evidence>
<proteinExistence type="predicted"/>
<dbReference type="SUPFAM" id="SSF116726">
    <property type="entry name" value="TrkA C-terminal domain-like"/>
    <property type="match status" value="1"/>
</dbReference>
<dbReference type="AlphaFoldDB" id="A0A1V3JKN1"/>
<dbReference type="PROSITE" id="PS51201">
    <property type="entry name" value="RCK_N"/>
    <property type="match status" value="1"/>
</dbReference>
<dbReference type="Pfam" id="PF02254">
    <property type="entry name" value="TrkA_N"/>
    <property type="match status" value="1"/>
</dbReference>
<accession>A0A1V3JKN1</accession>
<gene>
    <name evidence="2" type="ORF">BKK55_04740</name>
</gene>
<dbReference type="STRING" id="1908266.BKK55_04740"/>
<feature type="domain" description="RCK N-terminal" evidence="1">
    <location>
        <begin position="1"/>
        <end position="117"/>
    </location>
</feature>
<organism evidence="2 3">
    <name type="scientific">Rodentibacter genomosp. 2</name>
    <dbReference type="NCBI Taxonomy" id="1908266"/>
    <lineage>
        <taxon>Bacteria</taxon>
        <taxon>Pseudomonadati</taxon>
        <taxon>Pseudomonadota</taxon>
        <taxon>Gammaproteobacteria</taxon>
        <taxon>Pasteurellales</taxon>
        <taxon>Pasteurellaceae</taxon>
        <taxon>Rodentibacter</taxon>
    </lineage>
</organism>
<reference evidence="2 3" key="1">
    <citation type="submission" date="2016-10" db="EMBL/GenBank/DDBJ databases">
        <title>Rodentibacter gen. nov. and new species.</title>
        <authorList>
            <person name="Christensen H."/>
        </authorList>
    </citation>
    <scope>NUCLEOTIDE SEQUENCE [LARGE SCALE GENOMIC DNA]</scope>
    <source>
        <strain evidence="2 3">1996246016</strain>
    </source>
</reference>
<dbReference type="PANTHER" id="PTHR43833">
    <property type="entry name" value="POTASSIUM CHANNEL PROTEIN 2-RELATED-RELATED"/>
    <property type="match status" value="1"/>
</dbReference>
<dbReference type="InterPro" id="IPR003148">
    <property type="entry name" value="RCK_N"/>
</dbReference>
<dbReference type="OrthoDB" id="9776294at2"/>
<dbReference type="InterPro" id="IPR050721">
    <property type="entry name" value="Trk_Ktr_HKT_K-transport"/>
</dbReference>
<evidence type="ECO:0000259" key="1">
    <source>
        <dbReference type="PROSITE" id="PS51201"/>
    </source>
</evidence>
<dbReference type="InterPro" id="IPR036291">
    <property type="entry name" value="NAD(P)-bd_dom_sf"/>
</dbReference>
<dbReference type="Proteomes" id="UP000188541">
    <property type="component" value="Unassembled WGS sequence"/>
</dbReference>
<dbReference type="InterPro" id="IPR036721">
    <property type="entry name" value="RCK_C_sf"/>
</dbReference>
<dbReference type="RefSeq" id="WP_077543689.1">
    <property type="nucleotide sequence ID" value="NZ_MLHO01000023.1"/>
</dbReference>
<sequence>MQFAVIGLGKFGLAAALELQGLDNTVTTIDHDEKLIEKIGDRLHYAVIADSTDISALQELNIADYDAVLVAIGADLEASLLTVLNLQNLNVKNIWVKAKNQAHAMVLKALDIVKVIEPEQDMGIRIAQAMNYPMVTQYMPLGDNYFLIKIVVTSTEHSLTALQDKYPNDKFVGVMRNGQLISELDVDFQFMEDDRLMVMGEVESLRALALEFKAQ</sequence>
<protein>
    <recommendedName>
        <fullName evidence="1">RCK N-terminal domain-containing protein</fullName>
    </recommendedName>
</protein>